<gene>
    <name evidence="1" type="ORF">NFI88_14795</name>
</gene>
<comment type="caution">
    <text evidence="1">The sequence shown here is derived from an EMBL/GenBank/DDBJ whole genome shotgun (WGS) entry which is preliminary data.</text>
</comment>
<organism evidence="1 2">
    <name type="scientific">Rhizosaccharibacter radicis</name>
    <dbReference type="NCBI Taxonomy" id="2782605"/>
    <lineage>
        <taxon>Bacteria</taxon>
        <taxon>Pseudomonadati</taxon>
        <taxon>Pseudomonadota</taxon>
        <taxon>Alphaproteobacteria</taxon>
        <taxon>Acetobacterales</taxon>
        <taxon>Acetobacteraceae</taxon>
        <taxon>Rhizosaccharibacter</taxon>
    </lineage>
</organism>
<proteinExistence type="predicted"/>
<evidence type="ECO:0000313" key="1">
    <source>
        <dbReference type="EMBL" id="MCQ8242105.1"/>
    </source>
</evidence>
<evidence type="ECO:0008006" key="3">
    <source>
        <dbReference type="Google" id="ProtNLM"/>
    </source>
</evidence>
<sequence>MSNRDRAEALAAEHGESFMRPRLRPGWLAVILRRRAEPEREGLSMGSVRNRAPRLPIRTLSGLATLAVSVVPAAAAASRALPTTLSMPAIHDAGKAVAYPAMPAAAVRRDGVAVRIPRERCAFRDGRLIPVSFPAASAEGTATPFGTRGTAGSNGFAVQSRHRPVPPGTVVAGRERAVALIEVDGPAVAIAHDRAAGKGTAPVVADPVPQRS</sequence>
<name>A0ABT1W0X6_9PROT</name>
<accession>A0ABT1W0X6</accession>
<dbReference type="Proteomes" id="UP001524547">
    <property type="component" value="Unassembled WGS sequence"/>
</dbReference>
<dbReference type="EMBL" id="JAMZEJ010000009">
    <property type="protein sequence ID" value="MCQ8242105.1"/>
    <property type="molecule type" value="Genomic_DNA"/>
</dbReference>
<dbReference type="RefSeq" id="WP_422920857.1">
    <property type="nucleotide sequence ID" value="NZ_JAMZEJ010000009.1"/>
</dbReference>
<reference evidence="1 2" key="1">
    <citation type="submission" date="2022-06" db="EMBL/GenBank/DDBJ databases">
        <title>Rhizosaccharibacter gen. nov. sp. nov. KSS12, endophytic bacteria isolated from sugarcane.</title>
        <authorList>
            <person name="Pitiwittayakul N."/>
        </authorList>
    </citation>
    <scope>NUCLEOTIDE SEQUENCE [LARGE SCALE GENOMIC DNA]</scope>
    <source>
        <strain evidence="1 2">KSS12</strain>
    </source>
</reference>
<protein>
    <recommendedName>
        <fullName evidence="3">Flagella basal body P-ring formation protein FlgA C-terminal domain-containing protein</fullName>
    </recommendedName>
</protein>
<evidence type="ECO:0000313" key="2">
    <source>
        <dbReference type="Proteomes" id="UP001524547"/>
    </source>
</evidence>
<keyword evidence="2" id="KW-1185">Reference proteome</keyword>